<evidence type="ECO:0000256" key="2">
    <source>
        <dbReference type="SAM" id="Phobius"/>
    </source>
</evidence>
<dbReference type="OrthoDB" id="9180424at2"/>
<feature type="compositionally biased region" description="Low complexity" evidence="1">
    <location>
        <begin position="399"/>
        <end position="411"/>
    </location>
</feature>
<accession>A0A1H0M094</accession>
<feature type="compositionally biased region" description="Pro residues" evidence="1">
    <location>
        <begin position="743"/>
        <end position="753"/>
    </location>
</feature>
<keyword evidence="3" id="KW-0732">Signal</keyword>
<evidence type="ECO:0008006" key="6">
    <source>
        <dbReference type="Google" id="ProtNLM"/>
    </source>
</evidence>
<feature type="region of interest" description="Disordered" evidence="1">
    <location>
        <begin position="168"/>
        <end position="221"/>
    </location>
</feature>
<feature type="region of interest" description="Disordered" evidence="1">
    <location>
        <begin position="647"/>
        <end position="690"/>
    </location>
</feature>
<keyword evidence="2" id="KW-0812">Transmembrane</keyword>
<dbReference type="EMBL" id="FNJL01000003">
    <property type="protein sequence ID" value="SDO73721.1"/>
    <property type="molecule type" value="Genomic_DNA"/>
</dbReference>
<name>A0A1H0M094_9BURK</name>
<proteinExistence type="predicted"/>
<dbReference type="AlphaFoldDB" id="A0A1H0M094"/>
<dbReference type="Proteomes" id="UP000199317">
    <property type="component" value="Unassembled WGS sequence"/>
</dbReference>
<feature type="region of interest" description="Disordered" evidence="1">
    <location>
        <begin position="703"/>
        <end position="759"/>
    </location>
</feature>
<protein>
    <recommendedName>
        <fullName evidence="6">Tfp pilus assembly protein FimV</fullName>
    </recommendedName>
</protein>
<keyword evidence="2" id="KW-0472">Membrane</keyword>
<sequence>MCKNEPNKNATIVKISNAILGASLSALATGASALSLGASHGTVVLGAPVDLVFDVQPDPGGDVESSCVRVRLMSGDTAVPDSKVQVTPVPAGSGRSPAVRVRAYITADEPVVTATVSAGCSGGVTRRYTFLAQLPEAVAAASPSSPVDIGRLAGARASAAGPVAGTAAAAQGTGERGPRVAASGAAPAAAARASRQAAAAAPSAAPRTPSRASKPAPVAAASPAAERARLVMEPLDVWLDGPLPLRQSPELANAAQTVSPGQRAQAAALWKALNTPVEDVQRAAGQVAQLEGTVATERARAASERAAAADLRQRLDSAESDRFPAVLVYVLVGLLVLLALLAAWLWGRARRAAASAWTEAVAASSQPREPGGEPLAPDGSAPATRPQADAPAVRPKRLPVMPSRASVSAARVPPPVPAEPPAPVPAPVPAAVPAARDSFHFPAFADSLSSAVLVEGPVMTRNAPLAPEPAPAPAVPAPAPVVAPAPPAAPVAAAMPRMAGPQPEDLFDIQQQAEFFVSVGEHDQAIAVLRQHIAAHGDTSAFAYLELLRLYHTLGRVEGFHQLREQFCAQFNVSVPEFGNFHRSGKTLQGFPDALAAIEAEWSSPAVLAVIEGFLFRQADAPKARQFDLAAFDDLLLLLAIAQTTPASARGAAPPRPRTTPPDIPADEVEATAPPRAASAAQAEPEEELRSFDTLSAGLTWESLPAPLPRAPSTAPSPLHEDPDAMLDIDLSDPPHLTLSDLPPVPVTPPPAPGQSVGFGMDEKMELRLELDEFERKNRTPKG</sequence>
<feature type="region of interest" description="Disordered" evidence="1">
    <location>
        <begin position="363"/>
        <end position="421"/>
    </location>
</feature>
<feature type="compositionally biased region" description="Pro residues" evidence="1">
    <location>
        <begin position="654"/>
        <end position="664"/>
    </location>
</feature>
<keyword evidence="5" id="KW-1185">Reference proteome</keyword>
<reference evidence="5" key="1">
    <citation type="submission" date="2016-10" db="EMBL/GenBank/DDBJ databases">
        <authorList>
            <person name="Varghese N."/>
            <person name="Submissions S."/>
        </authorList>
    </citation>
    <scope>NUCLEOTIDE SEQUENCE [LARGE SCALE GENOMIC DNA]</scope>
    <source>
        <strain evidence="5">DSM 17101</strain>
    </source>
</reference>
<evidence type="ECO:0000313" key="5">
    <source>
        <dbReference type="Proteomes" id="UP000199317"/>
    </source>
</evidence>
<gene>
    <name evidence="4" type="ORF">SAMN04489708_10360</name>
</gene>
<feature type="compositionally biased region" description="Low complexity" evidence="1">
    <location>
        <begin position="671"/>
        <end position="683"/>
    </location>
</feature>
<organism evidence="4 5">
    <name type="scientific">Paracidovorax cattleyae</name>
    <dbReference type="NCBI Taxonomy" id="80868"/>
    <lineage>
        <taxon>Bacteria</taxon>
        <taxon>Pseudomonadati</taxon>
        <taxon>Pseudomonadota</taxon>
        <taxon>Betaproteobacteria</taxon>
        <taxon>Burkholderiales</taxon>
        <taxon>Comamonadaceae</taxon>
        <taxon>Paracidovorax</taxon>
    </lineage>
</organism>
<feature type="transmembrane region" description="Helical" evidence="2">
    <location>
        <begin position="326"/>
        <end position="346"/>
    </location>
</feature>
<evidence type="ECO:0000256" key="3">
    <source>
        <dbReference type="SAM" id="SignalP"/>
    </source>
</evidence>
<evidence type="ECO:0000256" key="1">
    <source>
        <dbReference type="SAM" id="MobiDB-lite"/>
    </source>
</evidence>
<feature type="signal peptide" evidence="3">
    <location>
        <begin position="1"/>
        <end position="28"/>
    </location>
</feature>
<feature type="chain" id="PRO_5011621352" description="Tfp pilus assembly protein FimV" evidence="3">
    <location>
        <begin position="29"/>
        <end position="783"/>
    </location>
</feature>
<feature type="compositionally biased region" description="Pro residues" evidence="1">
    <location>
        <begin position="412"/>
        <end position="421"/>
    </location>
</feature>
<keyword evidence="2" id="KW-1133">Transmembrane helix</keyword>
<evidence type="ECO:0000313" key="4">
    <source>
        <dbReference type="EMBL" id="SDO73721.1"/>
    </source>
</evidence>